<dbReference type="PANTHER" id="PTHR46594">
    <property type="entry name" value="P-TYPE CATION-TRANSPORTING ATPASE"/>
    <property type="match status" value="1"/>
</dbReference>
<evidence type="ECO:0000313" key="3">
    <source>
        <dbReference type="Proteomes" id="UP001227230"/>
    </source>
</evidence>
<dbReference type="Proteomes" id="UP001227230">
    <property type="component" value="Chromosome 15"/>
</dbReference>
<keyword evidence="1" id="KW-0479">Metal-binding</keyword>
<dbReference type="PANTHER" id="PTHR46594:SF4">
    <property type="entry name" value="P-TYPE CATION-TRANSPORTING ATPASE"/>
    <property type="match status" value="1"/>
</dbReference>
<evidence type="ECO:0000256" key="1">
    <source>
        <dbReference type="ARBA" id="ARBA00022723"/>
    </source>
</evidence>
<reference evidence="2 3" key="1">
    <citation type="journal article" date="2023" name="Hortic Res">
        <title>The complete reference genome for grapevine (Vitis vinifera L.) genetics and breeding.</title>
        <authorList>
            <person name="Shi X."/>
            <person name="Cao S."/>
            <person name="Wang X."/>
            <person name="Huang S."/>
            <person name="Wang Y."/>
            <person name="Liu Z."/>
            <person name="Liu W."/>
            <person name="Leng X."/>
            <person name="Peng Y."/>
            <person name="Wang N."/>
            <person name="Wang Y."/>
            <person name="Ma Z."/>
            <person name="Xu X."/>
            <person name="Zhang F."/>
            <person name="Xue H."/>
            <person name="Zhong H."/>
            <person name="Wang Y."/>
            <person name="Zhang K."/>
            <person name="Velt A."/>
            <person name="Avia K."/>
            <person name="Holtgrawe D."/>
            <person name="Grimplet J."/>
            <person name="Matus J.T."/>
            <person name="Ware D."/>
            <person name="Wu X."/>
            <person name="Wang H."/>
            <person name="Liu C."/>
            <person name="Fang Y."/>
            <person name="Rustenholz C."/>
            <person name="Cheng Z."/>
            <person name="Xiao H."/>
            <person name="Zhou Y."/>
        </authorList>
    </citation>
    <scope>NUCLEOTIDE SEQUENCE [LARGE SCALE GENOMIC DNA]</scope>
    <source>
        <strain evidence="3">cv. Pinot noir / PN40024</strain>
        <tissue evidence="2">Leaf</tissue>
    </source>
</reference>
<evidence type="ECO:0000313" key="2">
    <source>
        <dbReference type="EMBL" id="WKA05029.1"/>
    </source>
</evidence>
<sequence>MNLIAATEVDSEHPLAKAIMEHAKKRRVDEGNLTWPEAKSFVSITGHGVKAIVCCKEIIVGNENLRLDQNFAVPVGTSFVLSIFGSVPVRGITE</sequence>
<proteinExistence type="predicted"/>
<dbReference type="SUPFAM" id="SSF81660">
    <property type="entry name" value="Metal cation-transporting ATPase, ATP-binding domain N"/>
    <property type="match status" value="1"/>
</dbReference>
<name>A0ABY9DBJ2_VITVI</name>
<organism evidence="2 3">
    <name type="scientific">Vitis vinifera</name>
    <name type="common">Grape</name>
    <dbReference type="NCBI Taxonomy" id="29760"/>
    <lineage>
        <taxon>Eukaryota</taxon>
        <taxon>Viridiplantae</taxon>
        <taxon>Streptophyta</taxon>
        <taxon>Embryophyta</taxon>
        <taxon>Tracheophyta</taxon>
        <taxon>Spermatophyta</taxon>
        <taxon>Magnoliopsida</taxon>
        <taxon>eudicotyledons</taxon>
        <taxon>Gunneridae</taxon>
        <taxon>Pentapetalae</taxon>
        <taxon>rosids</taxon>
        <taxon>Vitales</taxon>
        <taxon>Vitaceae</taxon>
        <taxon>Viteae</taxon>
        <taxon>Vitis</taxon>
    </lineage>
</organism>
<keyword evidence="3" id="KW-1185">Reference proteome</keyword>
<accession>A0ABY9DBJ2</accession>
<dbReference type="InterPro" id="IPR023299">
    <property type="entry name" value="ATPase_P-typ_cyto_dom_N"/>
</dbReference>
<dbReference type="EMBL" id="CP126662">
    <property type="protein sequence ID" value="WKA05029.1"/>
    <property type="molecule type" value="Genomic_DNA"/>
</dbReference>
<dbReference type="Gene3D" id="3.40.1110.10">
    <property type="entry name" value="Calcium-transporting ATPase, cytoplasmic domain N"/>
    <property type="match status" value="1"/>
</dbReference>
<gene>
    <name evidence="2" type="ORF">VitviT2T_023016</name>
</gene>
<protein>
    <submittedName>
        <fullName evidence="2">Uncharacterized protein</fullName>
    </submittedName>
</protein>